<organism evidence="5 6">
    <name type="scientific">Adineta steineri</name>
    <dbReference type="NCBI Taxonomy" id="433720"/>
    <lineage>
        <taxon>Eukaryota</taxon>
        <taxon>Metazoa</taxon>
        <taxon>Spiralia</taxon>
        <taxon>Gnathifera</taxon>
        <taxon>Rotifera</taxon>
        <taxon>Eurotatoria</taxon>
        <taxon>Bdelloidea</taxon>
        <taxon>Adinetida</taxon>
        <taxon>Adinetidae</taxon>
        <taxon>Adineta</taxon>
    </lineage>
</organism>
<gene>
    <name evidence="5" type="ORF">QVE165_LOCUS11298</name>
</gene>
<evidence type="ECO:0000313" key="5">
    <source>
        <dbReference type="EMBL" id="CAF0934562.1"/>
    </source>
</evidence>
<dbReference type="GO" id="GO:0000076">
    <property type="term" value="P:DNA replication checkpoint signaling"/>
    <property type="evidence" value="ECO:0007669"/>
    <property type="project" value="TreeGrafter"/>
</dbReference>
<sequence>MPQKTLLITDFFSKCRSTTTSNAALFEKPMKVIKVEEQSNLFETNLDQCTPNLTLETTSVPKSPIPTRIKFVRHQSAPLHHRSPVKMREHTIEPQDLEEIRARIRAYRIELHKYKSTYSRSPIKRFNTNGDITTSPFKHPSPQTPGKSYPSLPAYERFKSLITTRELPLPTKYEIILEQYKHLDFLVCHTHNNGGISTFEKIQQVIQQKTKRNFTLQTLGRIKTIYPTMYGFQQEKIQLPTLSPVKLNYELTITPTDFGIQSNVQITPAIIVERIDCFRCALLNLVKTHHRAFLSNKLQLKIEDVPNDENLVRWHPDFDLVNIPDIDIASLPESPDIRLLASPFQIRHYAERTSSQRVKRALFSTFSSDDVSSTITLPSPSKETLSIDGISSSLIEKIRSKETNKLLSTSIDYEKQMLSRLQQTIEIIQQFFIAERATSLQLDLVAKQIRDCHSGPLSYTQSTETLHFLHTHPANNGWLSIITIRGRHFIKINRYKSINKIIETIQKDLQN</sequence>
<dbReference type="GO" id="GO:0070182">
    <property type="term" value="F:DNA polymerase binding"/>
    <property type="evidence" value="ECO:0007669"/>
    <property type="project" value="TreeGrafter"/>
</dbReference>
<comment type="caution">
    <text evidence="5">The sequence shown here is derived from an EMBL/GenBank/DDBJ whole genome shotgun (WGS) entry which is preliminary data.</text>
</comment>
<keyword evidence="6" id="KW-1185">Reference proteome</keyword>
<feature type="region of interest" description="Disordered" evidence="3">
    <location>
        <begin position="129"/>
        <end position="150"/>
    </location>
</feature>
<keyword evidence="2" id="KW-0131">Cell cycle</keyword>
<dbReference type="OrthoDB" id="341730at2759"/>
<dbReference type="GO" id="GO:0000278">
    <property type="term" value="P:mitotic cell cycle"/>
    <property type="evidence" value="ECO:0007669"/>
    <property type="project" value="TreeGrafter"/>
</dbReference>
<dbReference type="GO" id="GO:0030174">
    <property type="term" value="P:regulation of DNA-templated DNA replication initiation"/>
    <property type="evidence" value="ECO:0007669"/>
    <property type="project" value="InterPro"/>
</dbReference>
<evidence type="ECO:0000256" key="1">
    <source>
        <dbReference type="ARBA" id="ARBA00008356"/>
    </source>
</evidence>
<dbReference type="Proteomes" id="UP000663832">
    <property type="component" value="Unassembled WGS sequence"/>
</dbReference>
<reference evidence="5" key="1">
    <citation type="submission" date="2021-02" db="EMBL/GenBank/DDBJ databases">
        <authorList>
            <person name="Nowell W R."/>
        </authorList>
    </citation>
    <scope>NUCLEOTIDE SEQUENCE</scope>
</reference>
<dbReference type="Pfam" id="PF16679">
    <property type="entry name" value="CDT1_C"/>
    <property type="match status" value="1"/>
</dbReference>
<dbReference type="InterPro" id="IPR014939">
    <property type="entry name" value="CDT1_Gemini-bd-like"/>
</dbReference>
<dbReference type="EMBL" id="CAJNOM010000054">
    <property type="protein sequence ID" value="CAF0934562.1"/>
    <property type="molecule type" value="Genomic_DNA"/>
</dbReference>
<dbReference type="Gene3D" id="1.10.10.1420">
    <property type="entry name" value="DNA replication factor Cdt1, C-terminal WH domain"/>
    <property type="match status" value="1"/>
</dbReference>
<proteinExistence type="inferred from homology"/>
<comment type="similarity">
    <text evidence="1">Belongs to the Cdt1 family.</text>
</comment>
<evidence type="ECO:0000313" key="6">
    <source>
        <dbReference type="Proteomes" id="UP000663832"/>
    </source>
</evidence>
<dbReference type="GO" id="GO:0005634">
    <property type="term" value="C:nucleus"/>
    <property type="evidence" value="ECO:0007669"/>
    <property type="project" value="TreeGrafter"/>
</dbReference>
<evidence type="ECO:0000256" key="2">
    <source>
        <dbReference type="ARBA" id="ARBA00023306"/>
    </source>
</evidence>
<feature type="domain" description="CDT1 Geminin-binding" evidence="4">
    <location>
        <begin position="169"/>
        <end position="333"/>
    </location>
</feature>
<dbReference type="InterPro" id="IPR032054">
    <property type="entry name" value="Cdt1_C"/>
</dbReference>
<dbReference type="PANTHER" id="PTHR28637:SF1">
    <property type="entry name" value="DNA REPLICATION FACTOR CDT1"/>
    <property type="match status" value="1"/>
</dbReference>
<dbReference type="InterPro" id="IPR045173">
    <property type="entry name" value="Cdt1"/>
</dbReference>
<dbReference type="InterPro" id="IPR036390">
    <property type="entry name" value="WH_DNA-bd_sf"/>
</dbReference>
<protein>
    <recommendedName>
        <fullName evidence="4">CDT1 Geminin-binding domain-containing protein</fullName>
    </recommendedName>
</protein>
<dbReference type="SMART" id="SM01075">
    <property type="entry name" value="CDT1"/>
    <property type="match status" value="1"/>
</dbReference>
<dbReference type="AlphaFoldDB" id="A0A814C2Y0"/>
<name>A0A814C2Y0_9BILA</name>
<dbReference type="InterPro" id="IPR038090">
    <property type="entry name" value="Cdt1_C_WH_dom_sf"/>
</dbReference>
<dbReference type="PANTHER" id="PTHR28637">
    <property type="entry name" value="DNA REPLICATION FACTOR CDT1"/>
    <property type="match status" value="1"/>
</dbReference>
<accession>A0A814C2Y0</accession>
<dbReference type="Pfam" id="PF08839">
    <property type="entry name" value="CDT1"/>
    <property type="match status" value="1"/>
</dbReference>
<evidence type="ECO:0000256" key="3">
    <source>
        <dbReference type="SAM" id="MobiDB-lite"/>
    </source>
</evidence>
<evidence type="ECO:0000259" key="4">
    <source>
        <dbReference type="SMART" id="SM01075"/>
    </source>
</evidence>
<dbReference type="SUPFAM" id="SSF46785">
    <property type="entry name" value="Winged helix' DNA-binding domain"/>
    <property type="match status" value="1"/>
</dbReference>
<dbReference type="GO" id="GO:0003677">
    <property type="term" value="F:DNA binding"/>
    <property type="evidence" value="ECO:0007669"/>
    <property type="project" value="InterPro"/>
</dbReference>
<dbReference type="GO" id="GO:0071163">
    <property type="term" value="P:DNA replication preinitiation complex assembly"/>
    <property type="evidence" value="ECO:0007669"/>
    <property type="project" value="InterPro"/>
</dbReference>
<dbReference type="CDD" id="cd08674">
    <property type="entry name" value="Cdt1_m"/>
    <property type="match status" value="1"/>
</dbReference>